<dbReference type="RefSeq" id="WP_012860879.1">
    <property type="nucleotide sequence ID" value="NC_013517.1"/>
</dbReference>
<name>D1AHP9_SEBTE</name>
<dbReference type="KEGG" id="str:Sterm_1421"/>
<proteinExistence type="predicted"/>
<dbReference type="EMBL" id="CP001739">
    <property type="protein sequence ID" value="ACZ08283.1"/>
    <property type="molecule type" value="Genomic_DNA"/>
</dbReference>
<dbReference type="HOGENOM" id="CLU_1766736_0_0_0"/>
<dbReference type="AlphaFoldDB" id="D1AHP9"/>
<gene>
    <name evidence="1" type="ordered locus">Sterm_1421</name>
</gene>
<dbReference type="Proteomes" id="UP000000845">
    <property type="component" value="Chromosome"/>
</dbReference>
<accession>D1AHP9</accession>
<reference evidence="2" key="1">
    <citation type="submission" date="2009-09" db="EMBL/GenBank/DDBJ databases">
        <title>The complete chromosome of Sebaldella termitidis ATCC 33386.</title>
        <authorList>
            <consortium name="US DOE Joint Genome Institute (JGI-PGF)"/>
            <person name="Lucas S."/>
            <person name="Copeland A."/>
            <person name="Lapidus A."/>
            <person name="Glavina del Rio T."/>
            <person name="Dalin E."/>
            <person name="Tice H."/>
            <person name="Bruce D."/>
            <person name="Goodwin L."/>
            <person name="Pitluck S."/>
            <person name="Kyrpides N."/>
            <person name="Mavromatis K."/>
            <person name="Ivanova N."/>
            <person name="Mikhailova N."/>
            <person name="Sims D."/>
            <person name="Meincke L."/>
            <person name="Brettin T."/>
            <person name="Detter J.C."/>
            <person name="Han C."/>
            <person name="Larimer F."/>
            <person name="Land M."/>
            <person name="Hauser L."/>
            <person name="Markowitz V."/>
            <person name="Cheng J.F."/>
            <person name="Hugenholtz P."/>
            <person name="Woyke T."/>
            <person name="Wu D."/>
            <person name="Eisen J.A."/>
        </authorList>
    </citation>
    <scope>NUCLEOTIDE SEQUENCE [LARGE SCALE GENOMIC DNA]</scope>
    <source>
        <strain evidence="2">ATCC 33386 / NCTC 11300</strain>
    </source>
</reference>
<dbReference type="STRING" id="526218.Sterm_1421"/>
<reference evidence="1 2" key="2">
    <citation type="journal article" date="2010" name="Stand. Genomic Sci.">
        <title>Complete genome sequence of Sebaldella termitidis type strain (NCTC 11300).</title>
        <authorList>
            <person name="Harmon-Smith M."/>
            <person name="Celia L."/>
            <person name="Chertkov O."/>
            <person name="Lapidus A."/>
            <person name="Copeland A."/>
            <person name="Glavina Del Rio T."/>
            <person name="Nolan M."/>
            <person name="Lucas S."/>
            <person name="Tice H."/>
            <person name="Cheng J.F."/>
            <person name="Han C."/>
            <person name="Detter J.C."/>
            <person name="Bruce D."/>
            <person name="Goodwin L."/>
            <person name="Pitluck S."/>
            <person name="Pati A."/>
            <person name="Liolios K."/>
            <person name="Ivanova N."/>
            <person name="Mavromatis K."/>
            <person name="Mikhailova N."/>
            <person name="Chen A."/>
            <person name="Palaniappan K."/>
            <person name="Land M."/>
            <person name="Hauser L."/>
            <person name="Chang Y.J."/>
            <person name="Jeffries C.D."/>
            <person name="Brettin T."/>
            <person name="Goker M."/>
            <person name="Beck B."/>
            <person name="Bristow J."/>
            <person name="Eisen J.A."/>
            <person name="Markowitz V."/>
            <person name="Hugenholtz P."/>
            <person name="Kyrpides N.C."/>
            <person name="Klenk H.P."/>
            <person name="Chen F."/>
        </authorList>
    </citation>
    <scope>NUCLEOTIDE SEQUENCE [LARGE SCALE GENOMIC DNA]</scope>
    <source>
        <strain evidence="2">ATCC 33386 / NCTC 11300</strain>
    </source>
</reference>
<protein>
    <submittedName>
        <fullName evidence="1">Uncharacterized protein</fullName>
    </submittedName>
</protein>
<keyword evidence="2" id="KW-1185">Reference proteome</keyword>
<organism evidence="1 2">
    <name type="scientific">Sebaldella termitidis (strain ATCC 33386 / NCTC 11300)</name>
    <dbReference type="NCBI Taxonomy" id="526218"/>
    <lineage>
        <taxon>Bacteria</taxon>
        <taxon>Fusobacteriati</taxon>
        <taxon>Fusobacteriota</taxon>
        <taxon>Fusobacteriia</taxon>
        <taxon>Fusobacteriales</taxon>
        <taxon>Leptotrichiaceae</taxon>
        <taxon>Sebaldella</taxon>
    </lineage>
</organism>
<evidence type="ECO:0000313" key="2">
    <source>
        <dbReference type="Proteomes" id="UP000000845"/>
    </source>
</evidence>
<evidence type="ECO:0000313" key="1">
    <source>
        <dbReference type="EMBL" id="ACZ08283.1"/>
    </source>
</evidence>
<sequence>MKKLMKIAELIVDYYKRYYYQHEVLELGDDLVQINFYTYDGPAIEYIIGYVGKKIEINQIDEIKSEDPELYQMIMDVIDESEKRPYNARPVTRTEKEKAARFLEIVTEINNRGTGERRLRNLLEFLRMNNTQKDLVMFRRRLWKKLK</sequence>